<dbReference type="EMBL" id="CP016757">
    <property type="protein sequence ID" value="ANZ45154.1"/>
    <property type="molecule type" value="Genomic_DNA"/>
</dbReference>
<comment type="similarity">
    <text evidence="1">Belongs to the TolB family.</text>
</comment>
<protein>
    <submittedName>
        <fullName evidence="3">Uncharacterized protein</fullName>
    </submittedName>
</protein>
<name>A0A1B2I5B2_9BACT</name>
<dbReference type="PANTHER" id="PTHR36842:SF1">
    <property type="entry name" value="PROTEIN TOLB"/>
    <property type="match status" value="1"/>
</dbReference>
<dbReference type="InterPro" id="IPR011042">
    <property type="entry name" value="6-blade_b-propeller_TolB-like"/>
</dbReference>
<dbReference type="RefSeq" id="WP_066744946.1">
    <property type="nucleotide sequence ID" value="NZ_CP016757.1"/>
</dbReference>
<feature type="signal peptide" evidence="2">
    <location>
        <begin position="1"/>
        <end position="22"/>
    </location>
</feature>
<dbReference type="PANTHER" id="PTHR36842">
    <property type="entry name" value="PROTEIN TOLB HOMOLOG"/>
    <property type="match status" value="1"/>
</dbReference>
<proteinExistence type="inferred from homology"/>
<dbReference type="Proteomes" id="UP000093044">
    <property type="component" value="Chromosome"/>
</dbReference>
<dbReference type="Gene3D" id="2.120.10.30">
    <property type="entry name" value="TolB, C-terminal domain"/>
    <property type="match status" value="1"/>
</dbReference>
<evidence type="ECO:0000313" key="3">
    <source>
        <dbReference type="EMBL" id="ANZ45154.1"/>
    </source>
</evidence>
<dbReference type="SUPFAM" id="SSF69304">
    <property type="entry name" value="Tricorn protease N-terminal domain"/>
    <property type="match status" value="1"/>
</dbReference>
<keyword evidence="4" id="KW-1185">Reference proteome</keyword>
<dbReference type="InterPro" id="IPR011659">
    <property type="entry name" value="WD40"/>
</dbReference>
<dbReference type="STRING" id="1197717.BED41_08765"/>
<gene>
    <name evidence="3" type="ORF">BED41_08765</name>
</gene>
<reference evidence="3" key="1">
    <citation type="submission" date="2016-08" db="EMBL/GenBank/DDBJ databases">
        <title>Complete genome of Cloacibacillus porcorum.</title>
        <authorList>
            <person name="Looft T."/>
            <person name="Bayles D.O."/>
            <person name="Alt D.P."/>
        </authorList>
    </citation>
    <scope>NUCLEOTIDE SEQUENCE [LARGE SCALE GENOMIC DNA]</scope>
    <source>
        <strain evidence="3">CL-84</strain>
    </source>
</reference>
<sequence>MKKFTILLPALVLILFTANPSAAEKIAFSRVSGGDFYIYTADSATGKTTRLCKGYDPEISPDGGTVAYTQYDKTGGRFIAFCDIASRKSRVIKEVPGKNSYGPRWSSNGRRLLYNIFIDQSRWLPALYDLDTRKNMTIGRDTAKTDLFGPFWSSDSAFVYAFDFENIYKFSETDGRLMENIPMNRLLPSDNILISSATGISVSPDGTMWLFAAEVGGEKCALCAAAGNPAEAKGAAFIYRLTTKKTERLAVGGLCVSDAAWLGADEIIFSAHAPSEKSRAKSANIYDIYRMKLNGEKPRKIIAEGNTVSAAK</sequence>
<evidence type="ECO:0000256" key="1">
    <source>
        <dbReference type="ARBA" id="ARBA00009820"/>
    </source>
</evidence>
<dbReference type="GeneID" id="83057939"/>
<evidence type="ECO:0000313" key="4">
    <source>
        <dbReference type="Proteomes" id="UP000093044"/>
    </source>
</evidence>
<keyword evidence="2" id="KW-0732">Signal</keyword>
<accession>A0A1B2I5B2</accession>
<dbReference type="AlphaFoldDB" id="A0A1B2I5B2"/>
<dbReference type="KEGG" id="cpor:BED41_08765"/>
<evidence type="ECO:0000256" key="2">
    <source>
        <dbReference type="SAM" id="SignalP"/>
    </source>
</evidence>
<feature type="chain" id="PRO_5008538916" evidence="2">
    <location>
        <begin position="23"/>
        <end position="312"/>
    </location>
</feature>
<organism evidence="3 4">
    <name type="scientific">Cloacibacillus porcorum</name>
    <dbReference type="NCBI Taxonomy" id="1197717"/>
    <lineage>
        <taxon>Bacteria</taxon>
        <taxon>Thermotogati</taxon>
        <taxon>Synergistota</taxon>
        <taxon>Synergistia</taxon>
        <taxon>Synergistales</taxon>
        <taxon>Synergistaceae</taxon>
        <taxon>Cloacibacillus</taxon>
    </lineage>
</organism>
<dbReference type="Pfam" id="PF07676">
    <property type="entry name" value="PD40"/>
    <property type="match status" value="1"/>
</dbReference>